<organism evidence="2 3">
    <name type="scientific">Discostella pseudostelligera</name>
    <dbReference type="NCBI Taxonomy" id="259834"/>
    <lineage>
        <taxon>Eukaryota</taxon>
        <taxon>Sar</taxon>
        <taxon>Stramenopiles</taxon>
        <taxon>Ochrophyta</taxon>
        <taxon>Bacillariophyta</taxon>
        <taxon>Coscinodiscophyceae</taxon>
        <taxon>Thalassiosirophycidae</taxon>
        <taxon>Stephanodiscales</taxon>
        <taxon>Stephanodiscaceae</taxon>
        <taxon>Discostella</taxon>
    </lineage>
</organism>
<feature type="signal peptide" evidence="1">
    <location>
        <begin position="1"/>
        <end position="19"/>
    </location>
</feature>
<proteinExistence type="predicted"/>
<dbReference type="InterPro" id="IPR021109">
    <property type="entry name" value="Peptidase_aspartic_dom_sf"/>
</dbReference>
<evidence type="ECO:0008006" key="4">
    <source>
        <dbReference type="Google" id="ProtNLM"/>
    </source>
</evidence>
<name>A0ABD3MA23_9STRA</name>
<dbReference type="EMBL" id="JALLBG020000178">
    <property type="protein sequence ID" value="KAL3760618.1"/>
    <property type="molecule type" value="Genomic_DNA"/>
</dbReference>
<evidence type="ECO:0000256" key="1">
    <source>
        <dbReference type="SAM" id="SignalP"/>
    </source>
</evidence>
<evidence type="ECO:0000313" key="2">
    <source>
        <dbReference type="EMBL" id="KAL3760618.1"/>
    </source>
</evidence>
<comment type="caution">
    <text evidence="2">The sequence shown here is derived from an EMBL/GenBank/DDBJ whole genome shotgun (WGS) entry which is preliminary data.</text>
</comment>
<evidence type="ECO:0000313" key="3">
    <source>
        <dbReference type="Proteomes" id="UP001530293"/>
    </source>
</evidence>
<dbReference type="SUPFAM" id="SSF50630">
    <property type="entry name" value="Acid proteases"/>
    <property type="match status" value="1"/>
</dbReference>
<gene>
    <name evidence="2" type="ORF">ACHAWU_002440</name>
</gene>
<sequence length="424" mass="46682">MNDILLAFIILINIPLSECFLPTALIRGRRDHLICVFGETTDNDTDNSNQCQFDLFEDEKTTKISSTSRRMMLQTMAMAVMPSVAAAAAASPLALPDDATTYSTSTLVDAATDTLSTAATAATATDQVIVPLEYQPDLSAYVIHYYLFGERFTAIVDSGSPFLTVPSTCKQWGCYRPELTYESGYSNTIEGFDNSVGPVVWRKAEFAFDSNIVFPETLTFGVLGQDLLDGPGGVFFGLVKETDSWIRPSFLGQTGYNSFKVDLRHQSPQLVLSKQSMITDDDYVPLVRDLHARYKDPVVHYTATPTQFVVNGLELKLDPRTPTYVIFDTGLTGMAVSEKLFDGRNLQARKNREKSLWGQVNVAFETHAGNIIELSAAKPITTPLLGKDSPWTRVKGNLIVLGLAFLDGTAMTIDIDDGKLQFTK</sequence>
<dbReference type="AlphaFoldDB" id="A0ABD3MA23"/>
<keyword evidence="3" id="KW-1185">Reference proteome</keyword>
<keyword evidence="1" id="KW-0732">Signal</keyword>
<reference evidence="2 3" key="1">
    <citation type="submission" date="2024-10" db="EMBL/GenBank/DDBJ databases">
        <title>Updated reference genomes for cyclostephanoid diatoms.</title>
        <authorList>
            <person name="Roberts W.R."/>
            <person name="Alverson A.J."/>
        </authorList>
    </citation>
    <scope>NUCLEOTIDE SEQUENCE [LARGE SCALE GENOMIC DNA]</scope>
    <source>
        <strain evidence="2 3">AJA232-27</strain>
    </source>
</reference>
<protein>
    <recommendedName>
        <fullName evidence="4">Acid protease</fullName>
    </recommendedName>
</protein>
<accession>A0ABD3MA23</accession>
<dbReference type="Proteomes" id="UP001530293">
    <property type="component" value="Unassembled WGS sequence"/>
</dbReference>
<feature type="chain" id="PRO_5044818282" description="Acid protease" evidence="1">
    <location>
        <begin position="20"/>
        <end position="424"/>
    </location>
</feature>